<evidence type="ECO:0000256" key="7">
    <source>
        <dbReference type="HAMAP-Rule" id="MF_04002"/>
    </source>
</evidence>
<dbReference type="HAMAP" id="MF_04002">
    <property type="entry name" value="PPV_L1"/>
    <property type="match status" value="1"/>
</dbReference>
<dbReference type="KEGG" id="vg:1466682"/>
<evidence type="ECO:0000256" key="1">
    <source>
        <dbReference type="ARBA" id="ARBA00022561"/>
    </source>
</evidence>
<keyword evidence="2 7" id="KW-0945">Host-virus interaction</keyword>
<keyword evidence="7" id="KW-1048">Host nucleus</keyword>
<dbReference type="InterPro" id="IPR002210">
    <property type="entry name" value="Capsid_L1_Papillomavir"/>
</dbReference>
<proteinExistence type="inferred from homology"/>
<evidence type="ECO:0000256" key="8">
    <source>
        <dbReference type="RuleBase" id="RU361248"/>
    </source>
</evidence>
<gene>
    <name evidence="7 8 10" type="primary">L1</name>
</gene>
<dbReference type="EMBL" id="AF480454">
    <property type="protein sequence ID" value="AAL86459.1"/>
    <property type="molecule type" value="Genomic_DNA"/>
</dbReference>
<evidence type="ECO:0000256" key="6">
    <source>
        <dbReference type="ARBA" id="ARBA00023296"/>
    </source>
</evidence>
<keyword evidence="5 7" id="KW-0426">Late protein</keyword>
<dbReference type="GO" id="GO:0005198">
    <property type="term" value="F:structural molecule activity"/>
    <property type="evidence" value="ECO:0007669"/>
    <property type="project" value="UniProtKB-UniRule"/>
</dbReference>
<dbReference type="InterPro" id="IPR036973">
    <property type="entry name" value="Capsid_L1_sf_Papillomavir"/>
</dbReference>
<dbReference type="InterPro" id="IPR011222">
    <property type="entry name" value="dsDNA_vir_gr_I_capsid"/>
</dbReference>
<feature type="region of interest" description="Disordered" evidence="9">
    <location>
        <begin position="508"/>
        <end position="529"/>
    </location>
</feature>
<name>Q8QS98_9PAPI</name>
<evidence type="ECO:0000256" key="3">
    <source>
        <dbReference type="ARBA" id="ARBA00022804"/>
    </source>
</evidence>
<feature type="disulfide bond" description="Interchain (with Cys-455)" evidence="7">
    <location>
        <position position="205"/>
    </location>
</feature>
<keyword evidence="3 7" id="KW-1161">Viral attachment to host cell</keyword>
<evidence type="ECO:0000256" key="5">
    <source>
        <dbReference type="ARBA" id="ARBA00022921"/>
    </source>
</evidence>
<keyword evidence="7" id="KW-1164">Virus endocytosis by host</keyword>
<organism evidence="10 11">
    <name type="scientific">Felis domesticus papillomavirus 1</name>
    <dbReference type="NCBI Taxonomy" id="2847078"/>
    <lineage>
        <taxon>Viruses</taxon>
        <taxon>Monodnaviria</taxon>
        <taxon>Shotokuvirae</taxon>
        <taxon>Cossaviricota</taxon>
        <taxon>Papovaviricetes</taxon>
        <taxon>Zurhausenvirales</taxon>
        <taxon>Papillomaviridae</taxon>
        <taxon>Firstpapillomavirinae</taxon>
        <taxon>Lambdapapillomavirus</taxon>
        <taxon>Lambdapapillomavirus 1</taxon>
    </lineage>
</organism>
<dbReference type="GO" id="GO:0019062">
    <property type="term" value="P:virion attachment to host cell"/>
    <property type="evidence" value="ECO:0007669"/>
    <property type="project" value="UniProtKB-UniRule"/>
</dbReference>
<dbReference type="GO" id="GO:0039620">
    <property type="term" value="C:T=7 icosahedral viral capsid"/>
    <property type="evidence" value="ECO:0007669"/>
    <property type="project" value="UniProtKB-UniRule"/>
</dbReference>
<evidence type="ECO:0000313" key="10">
    <source>
        <dbReference type="EMBL" id="AAL86459.1"/>
    </source>
</evidence>
<evidence type="ECO:0000256" key="9">
    <source>
        <dbReference type="SAM" id="MobiDB-lite"/>
    </source>
</evidence>
<dbReference type="PRINTS" id="PR00865">
    <property type="entry name" value="HPVCAPSIDL1"/>
</dbReference>
<sequence>MGIRGYLFSAPIFVAKKKTQTHFFVILLQMAVWLPAQNKFYLPPQPTTRVLHTDEYVTRTRIFYHASSDRLLTVGHPFYDIYKEQEVIVPKVSPNQYRVFRLRLPDPNNFAFGDKSLFNPEKERLVWALRGLEIGRGQPLGVGVSGNPTFDRYADVENPNKNPTGHAENSPDPRVNMAVDPKQTQMFMVGCKPALGEHWIKARWCNGAAHASQQCPPIELKNSTIEDGDMVDIGFGAMDFRNLQQNRSAVPLDIADTQCKYPDYIKMANEPYGDRCFFFVRREQLYARHLSTRSGQVGEPEPERTVATRSTYPTLNYFSTPSGSLVSSEAQLFNRPYWIQRSQGQNNGIAWENQLFITVADNTRGTPLTINVGPDDRAEDGEYKAGSYKTYLRHVEEFDISVILQLCKVHLTPENLATIHTMDPNIIESWHLNVNPPSGALDDTYRYINSLATKCPTNVPPKEREDPYANMKFWEVDLRDKLTEQLDQTPLGRKFLFQTNVLQGGGTKRARVTTTVSREKPVKRRRGNK</sequence>
<dbReference type="RefSeq" id="NP_848025.1">
    <property type="nucleotide sequence ID" value="NC_004765.1"/>
</dbReference>
<dbReference type="Proteomes" id="UP000103719">
    <property type="component" value="Segment"/>
</dbReference>
<dbReference type="GeneID" id="1466682"/>
<comment type="subunit">
    <text evidence="7">Self-assembles into homopentamers. The capsid has an icosahedral symmetry and consists of 72 capsomers, with each capsomer being a pentamer of L1. Interacts with the minor capsid protein L2; this interaction is necessary for viral genome encapsidation. Interacts with protein E2; this interaction enhances E2-dependent replication and transcription activation.</text>
</comment>
<protein>
    <recommendedName>
        <fullName evidence="7 8">Major capsid protein L1</fullName>
    </recommendedName>
</protein>
<keyword evidence="4 7" id="KW-0946">Virion</keyword>
<comment type="function">
    <text evidence="7 8">Forms an icosahedral capsid with a T=7 symmetry and a 50 nm diameter. The capsid is composed of 72 pentamers linked to each other by disulfide bonds and associated with L2 proteins. Binds to heparan sulfate proteoglycans on cell surface of basal layer keratinocytes to provide initial virion attachment. This binding mediates a conformational change in the virus capsid that facilitates efficient infection. The virion enters the host cell via endocytosis. During virus trafficking, L1 protein dissociates from the viral DNA and the genomic DNA is released to the host nucleus. The virion assembly takes place within the cell nucleus. Encapsulates the genomic DNA together with protein L2.</text>
</comment>
<dbReference type="Pfam" id="PF00500">
    <property type="entry name" value="Late_protein_L1"/>
    <property type="match status" value="1"/>
</dbReference>
<keyword evidence="7" id="KW-1162">Viral penetration into host cytoplasm</keyword>
<reference evidence="10 11" key="1">
    <citation type="submission" date="2002-02" db="EMBL/GenBank/DDBJ databases">
        <title>Cloning and genomic characterization of Felis domesticus papillomavirus (FdPV).</title>
        <authorList>
            <person name="Tachezy R."/>
            <person name="Duson G."/>
            <person name="Rector A."/>
            <person name="Jenson B.A."/>
            <person name="Sundberg J.P."/>
            <person name="Van Ranst M."/>
        </authorList>
    </citation>
    <scope>NUCLEOTIDE SEQUENCE [LARGE SCALE GENOMIC DNA]</scope>
</reference>
<feature type="disulfide bond" description="Interchain (with Cys-205)" evidence="7">
    <location>
        <position position="455"/>
    </location>
</feature>
<evidence type="ECO:0000313" key="11">
    <source>
        <dbReference type="Proteomes" id="UP000103719"/>
    </source>
</evidence>
<comment type="similarity">
    <text evidence="7 8">Belongs to the papillomaviridae L1 protein family.</text>
</comment>
<dbReference type="SUPFAM" id="SSF88648">
    <property type="entry name" value="Group I dsDNA viruses"/>
    <property type="match status" value="1"/>
</dbReference>
<dbReference type="GO" id="GO:0075509">
    <property type="term" value="P:endocytosis involved in viral entry into host cell"/>
    <property type="evidence" value="ECO:0007669"/>
    <property type="project" value="UniProtKB-KW"/>
</dbReference>
<accession>Q8QS98</accession>
<dbReference type="OrthoDB" id="5037at10239"/>
<feature type="region of interest" description="Disordered" evidence="9">
    <location>
        <begin position="154"/>
        <end position="175"/>
    </location>
</feature>
<keyword evidence="8" id="KW-1145">T=7 icosahedral capsid protein</keyword>
<keyword evidence="1 7" id="KW-0167">Capsid protein</keyword>
<dbReference type="GO" id="GO:0042025">
    <property type="term" value="C:host cell nucleus"/>
    <property type="evidence" value="ECO:0007669"/>
    <property type="project" value="UniProtKB-SubCell"/>
</dbReference>
<keyword evidence="7" id="KW-1015">Disulfide bond</keyword>
<keyword evidence="6 7" id="KW-1160">Virus entry into host cell</keyword>
<dbReference type="Gene3D" id="2.60.175.20">
    <property type="entry name" value="Major capsid L1 (late) superfamily, Papillomavirus"/>
    <property type="match status" value="2"/>
</dbReference>
<evidence type="ECO:0000256" key="4">
    <source>
        <dbReference type="ARBA" id="ARBA00022844"/>
    </source>
</evidence>
<comment type="subcellular location">
    <subcellularLocation>
        <location evidence="7">Virion</location>
    </subcellularLocation>
    <subcellularLocation>
        <location evidence="7">Host nucleus</location>
    </subcellularLocation>
</comment>
<keyword evidence="11" id="KW-1185">Reference proteome</keyword>
<evidence type="ECO:0000256" key="2">
    <source>
        <dbReference type="ARBA" id="ARBA00022581"/>
    </source>
</evidence>